<evidence type="ECO:0000313" key="2">
    <source>
        <dbReference type="Proteomes" id="UP000664417"/>
    </source>
</evidence>
<protein>
    <submittedName>
        <fullName evidence="1">Uncharacterized protein</fullName>
    </submittedName>
</protein>
<comment type="caution">
    <text evidence="1">The sequence shown here is derived from an EMBL/GenBank/DDBJ whole genome shotgun (WGS) entry which is preliminary data.</text>
</comment>
<name>A0A8J7Q8R4_9BACT</name>
<dbReference type="EMBL" id="JAFREP010000008">
    <property type="protein sequence ID" value="MBO1318994.1"/>
    <property type="molecule type" value="Genomic_DNA"/>
</dbReference>
<dbReference type="AlphaFoldDB" id="A0A8J7Q8R4"/>
<dbReference type="InterPro" id="IPR046603">
    <property type="entry name" value="DUF6662"/>
</dbReference>
<dbReference type="Gene3D" id="2.40.160.60">
    <property type="entry name" value="Outer membrane protein transport protein (OMPP1/FadL/TodX)"/>
    <property type="match status" value="1"/>
</dbReference>
<reference evidence="1" key="1">
    <citation type="submission" date="2021-03" db="EMBL/GenBank/DDBJ databases">
        <authorList>
            <person name="Wang G."/>
        </authorList>
    </citation>
    <scope>NUCLEOTIDE SEQUENCE</scope>
    <source>
        <strain evidence="1">KCTC 12899</strain>
    </source>
</reference>
<organism evidence="1 2">
    <name type="scientific">Acanthopleuribacter pedis</name>
    <dbReference type="NCBI Taxonomy" id="442870"/>
    <lineage>
        <taxon>Bacteria</taxon>
        <taxon>Pseudomonadati</taxon>
        <taxon>Acidobacteriota</taxon>
        <taxon>Holophagae</taxon>
        <taxon>Acanthopleuribacterales</taxon>
        <taxon>Acanthopleuribacteraceae</taxon>
        <taxon>Acanthopleuribacter</taxon>
    </lineage>
</organism>
<dbReference type="Pfam" id="PF20367">
    <property type="entry name" value="DUF6662"/>
    <property type="match status" value="1"/>
</dbReference>
<evidence type="ECO:0000313" key="1">
    <source>
        <dbReference type="EMBL" id="MBO1318994.1"/>
    </source>
</evidence>
<dbReference type="Proteomes" id="UP000664417">
    <property type="component" value="Unassembled WGS sequence"/>
</dbReference>
<accession>A0A8J7Q8R4</accession>
<proteinExistence type="predicted"/>
<gene>
    <name evidence="1" type="ORF">J3U88_11045</name>
</gene>
<keyword evidence="2" id="KW-1185">Reference proteome</keyword>
<dbReference type="RefSeq" id="WP_207858815.1">
    <property type="nucleotide sequence ID" value="NZ_JAFREP010000008.1"/>
</dbReference>
<sequence length="317" mass="35818">MLRHSARIGSLAFLVFFFFSGSVFAGEGLWIYAQGTDTRPKGTLELKLANISRLGKDRGDYAFHDLRPEVEYGVTNRLTLSFEAILFSHDYSVDDDTLNPMFESQGGEGGSFKSSQIGGFETSLKYNLLSPYKDPVGLSVGFSYEYRQRYRLDGAEISQNSYVPTLYLQKNFLDDTLTLALKSKLEFELRKSPGVREEEIAPDIALGLSYRFKPRWTVGFESRYQSDYLEPEEEGEPAPEDPSEFTSLGNFRFGLRYQYGLYAGPSIHYAQRGWWVTLGSVFQVSGGGDASNPSVRDGRSWDEHERAHVGLTFGFEF</sequence>